<accession>A0A419EVU9</accession>
<feature type="domain" description="SHSP" evidence="3">
    <location>
        <begin position="35"/>
        <end position="147"/>
    </location>
</feature>
<dbReference type="PANTHER" id="PTHR11527">
    <property type="entry name" value="HEAT-SHOCK PROTEIN 20 FAMILY MEMBER"/>
    <property type="match status" value="1"/>
</dbReference>
<proteinExistence type="inferred from homology"/>
<evidence type="ECO:0000313" key="5">
    <source>
        <dbReference type="Proteomes" id="UP000285961"/>
    </source>
</evidence>
<evidence type="ECO:0000256" key="2">
    <source>
        <dbReference type="RuleBase" id="RU003616"/>
    </source>
</evidence>
<dbReference type="AlphaFoldDB" id="A0A419EVU9"/>
<comment type="caution">
    <text evidence="4">The sequence shown here is derived from an EMBL/GenBank/DDBJ whole genome shotgun (WGS) entry which is preliminary data.</text>
</comment>
<dbReference type="Proteomes" id="UP000285961">
    <property type="component" value="Unassembled WGS sequence"/>
</dbReference>
<evidence type="ECO:0000313" key="4">
    <source>
        <dbReference type="EMBL" id="RJP68530.1"/>
    </source>
</evidence>
<sequence length="147" mass="17072">MDNPTNLFNDIKRTQKEMEHLFQHVFGHAHPLLRVPQGRWRPNVDVFECGENIVVLVELAGVEREDISVTFEDGKLHIGGIRKDIVPYKGRKYCQMEISYNEFERVVYLPNDVDVERITAKLNNGFVIIEAPKRNPEKPDGCQIKIR</sequence>
<dbReference type="SUPFAM" id="SSF49764">
    <property type="entry name" value="HSP20-like chaperones"/>
    <property type="match status" value="1"/>
</dbReference>
<dbReference type="Pfam" id="PF00011">
    <property type="entry name" value="HSP20"/>
    <property type="match status" value="1"/>
</dbReference>
<evidence type="ECO:0000256" key="1">
    <source>
        <dbReference type="PROSITE-ProRule" id="PRU00285"/>
    </source>
</evidence>
<evidence type="ECO:0000259" key="3">
    <source>
        <dbReference type="PROSITE" id="PS01031"/>
    </source>
</evidence>
<dbReference type="EMBL" id="QZKI01000091">
    <property type="protein sequence ID" value="RJP68530.1"/>
    <property type="molecule type" value="Genomic_DNA"/>
</dbReference>
<gene>
    <name evidence="4" type="ORF">C4532_12860</name>
</gene>
<organism evidence="4 5">
    <name type="scientific">Candidatus Abyssobacteria bacterium SURF_17</name>
    <dbReference type="NCBI Taxonomy" id="2093361"/>
    <lineage>
        <taxon>Bacteria</taxon>
        <taxon>Pseudomonadati</taxon>
        <taxon>Candidatus Hydrogenedentota</taxon>
        <taxon>Candidatus Abyssobacteria</taxon>
    </lineage>
</organism>
<comment type="similarity">
    <text evidence="1 2">Belongs to the small heat shock protein (HSP20) family.</text>
</comment>
<protein>
    <submittedName>
        <fullName evidence="4">Hsp20/alpha crystallin family protein</fullName>
    </submittedName>
</protein>
<dbReference type="InterPro" id="IPR002068">
    <property type="entry name" value="A-crystallin/Hsp20_dom"/>
</dbReference>
<dbReference type="InterPro" id="IPR008978">
    <property type="entry name" value="HSP20-like_chaperone"/>
</dbReference>
<dbReference type="PROSITE" id="PS01031">
    <property type="entry name" value="SHSP"/>
    <property type="match status" value="1"/>
</dbReference>
<reference evidence="4 5" key="1">
    <citation type="journal article" date="2017" name="ISME J.">
        <title>Energy and carbon metabolisms in a deep terrestrial subsurface fluid microbial community.</title>
        <authorList>
            <person name="Momper L."/>
            <person name="Jungbluth S.P."/>
            <person name="Lee M.D."/>
            <person name="Amend J.P."/>
        </authorList>
    </citation>
    <scope>NUCLEOTIDE SEQUENCE [LARGE SCALE GENOMIC DNA]</scope>
    <source>
        <strain evidence="4">SURF_17</strain>
    </source>
</reference>
<dbReference type="Gene3D" id="2.60.40.790">
    <property type="match status" value="1"/>
</dbReference>
<dbReference type="CDD" id="cd06464">
    <property type="entry name" value="ACD_sHsps-like"/>
    <property type="match status" value="1"/>
</dbReference>
<dbReference type="InterPro" id="IPR031107">
    <property type="entry name" value="Small_HSP"/>
</dbReference>
<name>A0A419EVU9_9BACT</name>